<keyword evidence="8" id="KW-0539">Nucleus</keyword>
<evidence type="ECO:0000313" key="10">
    <source>
        <dbReference type="EMBL" id="KAJ4848372.1"/>
    </source>
</evidence>
<keyword evidence="5" id="KW-0158">Chromosome</keyword>
<evidence type="ECO:0000256" key="2">
    <source>
        <dbReference type="ARBA" id="ARBA00004574"/>
    </source>
</evidence>
<keyword evidence="11" id="KW-1185">Reference proteome</keyword>
<reference evidence="10" key="1">
    <citation type="submission" date="2022-02" db="EMBL/GenBank/DDBJ databases">
        <authorList>
            <person name="Henning P.M."/>
            <person name="McCubbin A.G."/>
            <person name="Shore J.S."/>
        </authorList>
    </citation>
    <scope>NUCLEOTIDE SEQUENCE</scope>
    <source>
        <strain evidence="10">F60SS</strain>
        <tissue evidence="10">Leaves</tissue>
    </source>
</reference>
<feature type="domain" description="Telomeric single stranded DNA binding POT1/Cdc13" evidence="9">
    <location>
        <begin position="12"/>
        <end position="146"/>
    </location>
</feature>
<evidence type="ECO:0000313" key="11">
    <source>
        <dbReference type="Proteomes" id="UP001141552"/>
    </source>
</evidence>
<dbReference type="SMART" id="SM00976">
    <property type="entry name" value="Telo_bind"/>
    <property type="match status" value="1"/>
</dbReference>
<evidence type="ECO:0000256" key="1">
    <source>
        <dbReference type="ARBA" id="ARBA00004123"/>
    </source>
</evidence>
<evidence type="ECO:0000256" key="6">
    <source>
        <dbReference type="ARBA" id="ARBA00022895"/>
    </source>
</evidence>
<dbReference type="GO" id="GO:0098505">
    <property type="term" value="F:G-rich strand telomeric DNA binding"/>
    <property type="evidence" value="ECO:0007669"/>
    <property type="project" value="TreeGrafter"/>
</dbReference>
<evidence type="ECO:0000259" key="9">
    <source>
        <dbReference type="SMART" id="SM00976"/>
    </source>
</evidence>
<comment type="similarity">
    <text evidence="3">Belongs to the telombin family.</text>
</comment>
<dbReference type="Proteomes" id="UP001141552">
    <property type="component" value="Unassembled WGS sequence"/>
</dbReference>
<dbReference type="InterPro" id="IPR011564">
    <property type="entry name" value="Telomer_end-bd_POT1/Cdc13"/>
</dbReference>
<keyword evidence="6" id="KW-0779">Telomere</keyword>
<dbReference type="Pfam" id="PF16686">
    <property type="entry name" value="POT1PC"/>
    <property type="match status" value="1"/>
</dbReference>
<dbReference type="EMBL" id="JAKUCV010000919">
    <property type="protein sequence ID" value="KAJ4848372.1"/>
    <property type="molecule type" value="Genomic_DNA"/>
</dbReference>
<dbReference type="InterPro" id="IPR032042">
    <property type="entry name" value="POT1PC"/>
</dbReference>
<dbReference type="PANTHER" id="PTHR14513:SF0">
    <property type="entry name" value="PROTECTION OF TELOMERES PROTEIN 1"/>
    <property type="match status" value="1"/>
</dbReference>
<dbReference type="GO" id="GO:0010521">
    <property type="term" value="F:telomerase inhibitor activity"/>
    <property type="evidence" value="ECO:0007669"/>
    <property type="project" value="TreeGrafter"/>
</dbReference>
<proteinExistence type="inferred from homology"/>
<evidence type="ECO:0000256" key="4">
    <source>
        <dbReference type="ARBA" id="ARBA00015253"/>
    </source>
</evidence>
<dbReference type="Gene3D" id="2.40.50.140">
    <property type="entry name" value="Nucleic acid-binding proteins"/>
    <property type="match status" value="2"/>
</dbReference>
<dbReference type="GO" id="GO:0016233">
    <property type="term" value="P:telomere capping"/>
    <property type="evidence" value="ECO:0007669"/>
    <property type="project" value="TreeGrafter"/>
</dbReference>
<dbReference type="GO" id="GO:0032210">
    <property type="term" value="P:regulation of telomere maintenance via telomerase"/>
    <property type="evidence" value="ECO:0007669"/>
    <property type="project" value="TreeGrafter"/>
</dbReference>
<gene>
    <name evidence="10" type="ORF">Tsubulata_020439</name>
</gene>
<protein>
    <recommendedName>
        <fullName evidence="4">Protection of telomeres protein 1</fullName>
    </recommendedName>
</protein>
<evidence type="ECO:0000256" key="3">
    <source>
        <dbReference type="ARBA" id="ARBA00008442"/>
    </source>
</evidence>
<name>A0A9Q0JPH8_9ROSI</name>
<dbReference type="CDD" id="cd04497">
    <property type="entry name" value="hPOT1_OB1_like"/>
    <property type="match status" value="1"/>
</dbReference>
<comment type="subcellular location">
    <subcellularLocation>
        <location evidence="2">Chromosome</location>
        <location evidence="2">Telomere</location>
    </subcellularLocation>
    <subcellularLocation>
        <location evidence="1">Nucleus</location>
    </subcellularLocation>
</comment>
<dbReference type="InterPro" id="IPR057620">
    <property type="entry name" value="POT1A/B-like_OB"/>
</dbReference>
<dbReference type="Pfam" id="PF25507">
    <property type="entry name" value="OB_POT1A"/>
    <property type="match status" value="1"/>
</dbReference>
<keyword evidence="7" id="KW-0238">DNA-binding</keyword>
<dbReference type="Pfam" id="PF02765">
    <property type="entry name" value="POT1"/>
    <property type="match status" value="1"/>
</dbReference>
<organism evidence="10 11">
    <name type="scientific">Turnera subulata</name>
    <dbReference type="NCBI Taxonomy" id="218843"/>
    <lineage>
        <taxon>Eukaryota</taxon>
        <taxon>Viridiplantae</taxon>
        <taxon>Streptophyta</taxon>
        <taxon>Embryophyta</taxon>
        <taxon>Tracheophyta</taxon>
        <taxon>Spermatophyta</taxon>
        <taxon>Magnoliopsida</taxon>
        <taxon>eudicotyledons</taxon>
        <taxon>Gunneridae</taxon>
        <taxon>Pentapetalae</taxon>
        <taxon>rosids</taxon>
        <taxon>fabids</taxon>
        <taxon>Malpighiales</taxon>
        <taxon>Passifloraceae</taxon>
        <taxon>Turnera</taxon>
    </lineage>
</organism>
<dbReference type="InterPro" id="IPR012340">
    <property type="entry name" value="NA-bd_OB-fold"/>
</dbReference>
<accession>A0A9Q0JPH8</accession>
<dbReference type="GO" id="GO:0000783">
    <property type="term" value="C:nuclear telomere cap complex"/>
    <property type="evidence" value="ECO:0007669"/>
    <property type="project" value="TreeGrafter"/>
</dbReference>
<dbReference type="OrthoDB" id="2186770at2759"/>
<dbReference type="SUPFAM" id="SSF50249">
    <property type="entry name" value="Nucleic acid-binding proteins"/>
    <property type="match status" value="2"/>
</dbReference>
<dbReference type="InterPro" id="IPR028389">
    <property type="entry name" value="POT1"/>
</dbReference>
<sequence>MEWEMERDDYKFLKIRDAVSSINQKVNLIGVVVEFGLPKKSKGTDYFCTLKISDETYPKGISVNFFAASEETLPRVLSPGDIIELSRVVMKAHNDGIYAHTHKKFSTFALYQGKGGVDFVPYQTSPTFRLRDQASTFVTDLRKWLVAFQVDEGSNNFVFLRDLKEGERVDLVCKVLHVCEVAKDEWTILVWDGTDTPPISIDAKLEDEMNNPLPLQLEPFNLPRDLLSTLPTVGTILHVIIDKGNEKHLLHLLNAGKWMKLLNILCEVHAGLWRGVITSFTRIRYLPDEDSLMVGCQRCSMIVMICLHASFCPSEVDFDHVPFVTLMDVLTSSKATAKFKCVVRVVAIFPWRVEDFRSHDGTYRIRLTIEDPTARIHALIYDEDGVKFFDGYPSVDILNRKRNTLLGVAVKEDGKEIEVAPRNPPWVQCCLKSYYLDKNDIWGSRQYRIFGTKHVG</sequence>
<dbReference type="AlphaFoldDB" id="A0A9Q0JPH8"/>
<evidence type="ECO:0000256" key="7">
    <source>
        <dbReference type="ARBA" id="ARBA00023125"/>
    </source>
</evidence>
<dbReference type="PANTHER" id="PTHR14513">
    <property type="entry name" value="PROTECTION OF TELOMERES 1"/>
    <property type="match status" value="1"/>
</dbReference>
<evidence type="ECO:0000256" key="5">
    <source>
        <dbReference type="ARBA" id="ARBA00022454"/>
    </source>
</evidence>
<evidence type="ECO:0000256" key="8">
    <source>
        <dbReference type="ARBA" id="ARBA00023242"/>
    </source>
</evidence>
<reference evidence="10" key="2">
    <citation type="journal article" date="2023" name="Plants (Basel)">
        <title>Annotation of the Turnera subulata (Passifloraceae) Draft Genome Reveals the S-Locus Evolved after the Divergence of Turneroideae from Passifloroideae in a Stepwise Manner.</title>
        <authorList>
            <person name="Henning P.M."/>
            <person name="Roalson E.H."/>
            <person name="Mir W."/>
            <person name="McCubbin A.G."/>
            <person name="Shore J.S."/>
        </authorList>
    </citation>
    <scope>NUCLEOTIDE SEQUENCE</scope>
    <source>
        <strain evidence="10">F60SS</strain>
    </source>
</reference>
<comment type="caution">
    <text evidence="10">The sequence shown here is derived from an EMBL/GenBank/DDBJ whole genome shotgun (WGS) entry which is preliminary data.</text>
</comment>